<protein>
    <recommendedName>
        <fullName evidence="6">AAA+ ATPase domain-containing protein</fullName>
    </recommendedName>
</protein>
<dbReference type="PANTHER" id="PTHR43392:SF2">
    <property type="entry name" value="AAA-TYPE ATPASE FAMILY PROTEIN _ ANKYRIN REPEAT FAMILY PROTEIN"/>
    <property type="match status" value="1"/>
</dbReference>
<dbReference type="PANTHER" id="PTHR43392">
    <property type="entry name" value="AAA-TYPE ATPASE FAMILY PROTEIN / ANKYRIN REPEAT FAMILY PROTEIN"/>
    <property type="match status" value="1"/>
</dbReference>
<dbReference type="InterPro" id="IPR027417">
    <property type="entry name" value="P-loop_NTPase"/>
</dbReference>
<dbReference type="Pfam" id="PF00004">
    <property type="entry name" value="AAA"/>
    <property type="match status" value="2"/>
</dbReference>
<dbReference type="GO" id="GO:0016887">
    <property type="term" value="F:ATP hydrolysis activity"/>
    <property type="evidence" value="ECO:0007669"/>
    <property type="project" value="InterPro"/>
</dbReference>
<comment type="caution">
    <text evidence="7">The sequence shown here is derived from an EMBL/GenBank/DDBJ whole genome shotgun (WGS) entry which is preliminary data.</text>
</comment>
<keyword evidence="2" id="KW-0547">Nucleotide-binding</keyword>
<keyword evidence="3" id="KW-0067">ATP-binding</keyword>
<reference evidence="7 8" key="1">
    <citation type="submission" date="2017-09" db="EMBL/GenBank/DDBJ databases">
        <title>Large-scale bioinformatics analysis of Bacillus genomes uncovers conserved roles of natural products in bacterial physiology.</title>
        <authorList>
            <consortium name="Agbiome Team Llc"/>
            <person name="Bleich R.M."/>
            <person name="Grubbs K.J."/>
            <person name="Santa Maria K.C."/>
            <person name="Allen S.E."/>
            <person name="Farag S."/>
            <person name="Shank E.A."/>
            <person name="Bowers A."/>
        </authorList>
    </citation>
    <scope>NUCLEOTIDE SEQUENCE [LARGE SCALE GENOMIC DNA]</scope>
    <source>
        <strain evidence="7 8">AFS076905</strain>
    </source>
</reference>
<dbReference type="Pfam" id="PF17866">
    <property type="entry name" value="AAA_lid_6"/>
    <property type="match status" value="1"/>
</dbReference>
<evidence type="ECO:0000259" key="6">
    <source>
        <dbReference type="SMART" id="SM00382"/>
    </source>
</evidence>
<dbReference type="SUPFAM" id="SSF52540">
    <property type="entry name" value="P-loop containing nucleoside triphosphate hydrolases"/>
    <property type="match status" value="2"/>
</dbReference>
<dbReference type="SMART" id="SM00382">
    <property type="entry name" value="AAA"/>
    <property type="match status" value="2"/>
</dbReference>
<dbReference type="PRINTS" id="PR00819">
    <property type="entry name" value="CBXCFQXSUPER"/>
</dbReference>
<evidence type="ECO:0000313" key="8">
    <source>
        <dbReference type="Proteomes" id="UP000225182"/>
    </source>
</evidence>
<dbReference type="InterPro" id="IPR041627">
    <property type="entry name" value="AAA_lid_6"/>
</dbReference>
<feature type="compositionally biased region" description="Basic and acidic residues" evidence="5">
    <location>
        <begin position="99"/>
        <end position="118"/>
    </location>
</feature>
<sequence>MRNEHMYLKTCGNCQKPMDKWEGRTSMKNKNVICSSCYDKETNPAFIYEQDSGSLCDWCGSDTNNQKQCSNCGRIQGTEYFEEDTIAFGYITESDSEDAEPKDIDDTEAKQTQERETRVSRFQRYMDAIDAEAEAEAQRITEEQERILKQLSEQNLNFNLEEQIALVKKQSESPSEQEKDEPVQRIIEERQQQQQQVEKNKDQEEILKSISSIVGMQNVKATLAEWLQRQDAMALLRSKSNIEVPNTSKNIVITGNPGVGKTMLAGKLTPVLLEAGFIIKDKFIDVKVDEIIGQYIGDTTKKTKDKIKEAQNGVFFLDEAYRLAGGNFAGSKSNYGLEAIETIMSHMNDPKNNIVFIFAGYEDKMQGFLDANPGLRSLIQDPFRLTDYTLEELTQIGINLLQNKNYDTSKIEGIFSSYIHQNMQQGILAGNGTTVTQYTTQIIDQHLLRIKKNPETKIYELLLPEDVKNAFETDQKEQDGLKELFLEAKQEISELIGMHNVKREVEKLGNFQYIQNQRKKEGLKIEKKSHHMIFLGDAGTGKTTMARLIGKMFRGAGVLTNGHFVEATKDMLTAGSSIPKTVKTIVEKAKGGILFIDEAYTLTNDGKGKEALDALIPLLENYRDDFICVFAGYEKDMQQLFQLNQGLKSRIPNHFHFEDYNADELTQMMLVKMNKEEYLLAEEANQTLQKVIELSVEQKLVNGNGRWVRNLFEQILSSQTERLFQEKLNGKNIERTDYQTFTSEDISEAITTLHSMTTKNS</sequence>
<evidence type="ECO:0000256" key="1">
    <source>
        <dbReference type="ARBA" id="ARBA00010378"/>
    </source>
</evidence>
<feature type="domain" description="AAA+ ATPase" evidence="6">
    <location>
        <begin position="247"/>
        <end position="464"/>
    </location>
</feature>
<dbReference type="CDD" id="cd00009">
    <property type="entry name" value="AAA"/>
    <property type="match status" value="2"/>
</dbReference>
<dbReference type="InterPro" id="IPR003593">
    <property type="entry name" value="AAA+_ATPase"/>
</dbReference>
<dbReference type="FunFam" id="3.40.50.300:FF:000216">
    <property type="entry name" value="Type VII secretion ATPase EccA"/>
    <property type="match status" value="2"/>
</dbReference>
<dbReference type="Gene3D" id="3.40.50.300">
    <property type="entry name" value="P-loop containing nucleotide triphosphate hydrolases"/>
    <property type="match status" value="2"/>
</dbReference>
<evidence type="ECO:0000313" key="7">
    <source>
        <dbReference type="EMBL" id="PFN25123.1"/>
    </source>
</evidence>
<dbReference type="InterPro" id="IPR050773">
    <property type="entry name" value="CbxX/CfxQ_RuBisCO_ESX"/>
</dbReference>
<evidence type="ECO:0000256" key="3">
    <source>
        <dbReference type="ARBA" id="ARBA00022840"/>
    </source>
</evidence>
<dbReference type="GO" id="GO:0005524">
    <property type="term" value="F:ATP binding"/>
    <property type="evidence" value="ECO:0007669"/>
    <property type="project" value="UniProtKB-KW"/>
</dbReference>
<accession>A0A2B1KMM9</accession>
<feature type="region of interest" description="Disordered" evidence="5">
    <location>
        <begin position="93"/>
        <end position="118"/>
    </location>
</feature>
<dbReference type="Proteomes" id="UP000225182">
    <property type="component" value="Unassembled WGS sequence"/>
</dbReference>
<dbReference type="AlphaFoldDB" id="A0A2B1KMM9"/>
<evidence type="ECO:0000256" key="4">
    <source>
        <dbReference type="SAM" id="Coils"/>
    </source>
</evidence>
<feature type="domain" description="AAA+ ATPase" evidence="6">
    <location>
        <begin position="528"/>
        <end position="661"/>
    </location>
</feature>
<gene>
    <name evidence="7" type="ORF">COJ50_13710</name>
</gene>
<dbReference type="InterPro" id="IPR000641">
    <property type="entry name" value="CbxX/CfxQ"/>
</dbReference>
<proteinExistence type="inferred from homology"/>
<dbReference type="EMBL" id="NUYN01000021">
    <property type="protein sequence ID" value="PFN25123.1"/>
    <property type="molecule type" value="Genomic_DNA"/>
</dbReference>
<organism evidence="7 8">
    <name type="scientific">Bacillus cereus</name>
    <dbReference type="NCBI Taxonomy" id="1396"/>
    <lineage>
        <taxon>Bacteria</taxon>
        <taxon>Bacillati</taxon>
        <taxon>Bacillota</taxon>
        <taxon>Bacilli</taxon>
        <taxon>Bacillales</taxon>
        <taxon>Bacillaceae</taxon>
        <taxon>Bacillus</taxon>
        <taxon>Bacillus cereus group</taxon>
    </lineage>
</organism>
<dbReference type="InterPro" id="IPR003959">
    <property type="entry name" value="ATPase_AAA_core"/>
</dbReference>
<name>A0A2B1KMM9_BACCE</name>
<evidence type="ECO:0000256" key="2">
    <source>
        <dbReference type="ARBA" id="ARBA00022741"/>
    </source>
</evidence>
<dbReference type="Gene3D" id="1.10.8.60">
    <property type="match status" value="2"/>
</dbReference>
<evidence type="ECO:0000256" key="5">
    <source>
        <dbReference type="SAM" id="MobiDB-lite"/>
    </source>
</evidence>
<keyword evidence="4" id="KW-0175">Coiled coil</keyword>
<comment type="similarity">
    <text evidence="1">Belongs to the CbxX/CfxQ family.</text>
</comment>
<feature type="coiled-coil region" evidence="4">
    <location>
        <begin position="126"/>
        <end position="154"/>
    </location>
</feature>